<dbReference type="HOGENOM" id="CLU_3184727_0_0_4"/>
<dbReference type="EMBL" id="ACJW02000002">
    <property type="protein sequence ID" value="EEP68516.1"/>
    <property type="molecule type" value="Genomic_DNA"/>
</dbReference>
<dbReference type="RefSeq" id="WP_003793774.1">
    <property type="nucleotide sequence ID" value="NZ_GG665871.1"/>
</dbReference>
<keyword evidence="3" id="KW-1185">Reference proteome</keyword>
<sequence length="46" mass="5220">MPVSDKGSLKTARPMCKDRARRQNNIRLHRAPVIKPSAPARQPEKL</sequence>
<reference evidence="2" key="1">
    <citation type="submission" date="2009-04" db="EMBL/GenBank/DDBJ databases">
        <authorList>
            <person name="Weinstock G."/>
            <person name="Sodergren E."/>
            <person name="Clifton S."/>
            <person name="Fulton L."/>
            <person name="Fulton B."/>
            <person name="Courtney L."/>
            <person name="Fronick C."/>
            <person name="Harrison M."/>
            <person name="Strong C."/>
            <person name="Farmer C."/>
            <person name="Delahaunty K."/>
            <person name="Markovic C."/>
            <person name="Hall O."/>
            <person name="Minx P."/>
            <person name="Tomlinson C."/>
            <person name="Mitreva M."/>
            <person name="Nelson J."/>
            <person name="Hou S."/>
            <person name="Wollam A."/>
            <person name="Pepin K.H."/>
            <person name="Johnson M."/>
            <person name="Bhonagiri V."/>
            <person name="Nash W.E."/>
            <person name="Warren W."/>
            <person name="Chinwalla A."/>
            <person name="Mardis E.R."/>
            <person name="Wilson R.K."/>
        </authorList>
    </citation>
    <scope>NUCLEOTIDE SEQUENCE [LARGE SCALE GENOMIC DNA]</scope>
    <source>
        <strain evidence="2">ATCC 51147</strain>
    </source>
</reference>
<dbReference type="Proteomes" id="UP000003009">
    <property type="component" value="Unassembled WGS sequence"/>
</dbReference>
<dbReference type="GeneID" id="84907176"/>
<evidence type="ECO:0000313" key="2">
    <source>
        <dbReference type="EMBL" id="EEP68516.1"/>
    </source>
</evidence>
<evidence type="ECO:0000313" key="3">
    <source>
        <dbReference type="Proteomes" id="UP000003009"/>
    </source>
</evidence>
<name>C4GHS8_9NEIS</name>
<gene>
    <name evidence="2" type="ORF">GCWU000324_00416</name>
</gene>
<evidence type="ECO:0000256" key="1">
    <source>
        <dbReference type="SAM" id="MobiDB-lite"/>
    </source>
</evidence>
<proteinExistence type="predicted"/>
<accession>C4GHS8</accession>
<organism evidence="2 3">
    <name type="scientific">Kingella oralis ATCC 51147</name>
    <dbReference type="NCBI Taxonomy" id="629741"/>
    <lineage>
        <taxon>Bacteria</taxon>
        <taxon>Pseudomonadati</taxon>
        <taxon>Pseudomonadota</taxon>
        <taxon>Betaproteobacteria</taxon>
        <taxon>Neisseriales</taxon>
        <taxon>Neisseriaceae</taxon>
        <taxon>Kingella</taxon>
    </lineage>
</organism>
<feature type="region of interest" description="Disordered" evidence="1">
    <location>
        <begin position="1"/>
        <end position="46"/>
    </location>
</feature>
<comment type="caution">
    <text evidence="2">The sequence shown here is derived from an EMBL/GenBank/DDBJ whole genome shotgun (WGS) entry which is preliminary data.</text>
</comment>
<feature type="compositionally biased region" description="Basic residues" evidence="1">
    <location>
        <begin position="19"/>
        <end position="32"/>
    </location>
</feature>
<dbReference type="AlphaFoldDB" id="C4GHS8"/>
<dbReference type="STRING" id="629741.GCWU000324_00416"/>
<protein>
    <submittedName>
        <fullName evidence="2">Uncharacterized protein</fullName>
    </submittedName>
</protein>